<name>A0ACD3QBU5_LARCR</name>
<gene>
    <name evidence="1" type="ORF">E3U43_009859</name>
</gene>
<accession>A0ACD3QBU5</accession>
<comment type="caution">
    <text evidence="1">The sequence shown here is derived from an EMBL/GenBank/DDBJ whole genome shotgun (WGS) entry which is preliminary data.</text>
</comment>
<evidence type="ECO:0000313" key="1">
    <source>
        <dbReference type="EMBL" id="TMS04702.1"/>
    </source>
</evidence>
<keyword evidence="2" id="KW-1185">Reference proteome</keyword>
<organism evidence="1 2">
    <name type="scientific">Larimichthys crocea</name>
    <name type="common">Large yellow croaker</name>
    <name type="synonym">Pseudosciaena crocea</name>
    <dbReference type="NCBI Taxonomy" id="215358"/>
    <lineage>
        <taxon>Eukaryota</taxon>
        <taxon>Metazoa</taxon>
        <taxon>Chordata</taxon>
        <taxon>Craniata</taxon>
        <taxon>Vertebrata</taxon>
        <taxon>Euteleostomi</taxon>
        <taxon>Actinopterygii</taxon>
        <taxon>Neopterygii</taxon>
        <taxon>Teleostei</taxon>
        <taxon>Neoteleostei</taxon>
        <taxon>Acanthomorphata</taxon>
        <taxon>Eupercaria</taxon>
        <taxon>Sciaenidae</taxon>
        <taxon>Larimichthys</taxon>
    </lineage>
</organism>
<proteinExistence type="predicted"/>
<dbReference type="Proteomes" id="UP000793456">
    <property type="component" value="Chromosome XXI"/>
</dbReference>
<sequence>MVRVRNSAGCAICEFVMKQLESMLEDQTTEEEVIQAVEKVCTFLPDSLKGQCKDLIETYGQAIIELLVQQADPKTVCTVLALCNDAKRVYVAALDQTRFKVGGYCEVCKKAITYVEEILEKNATEAQIEEAVRKACSFLPESLQAECDQLVEQYEPVLVQLLLQMLDPDFVCMKVGACPEKREHRLLGTEQCSWGPAFWCMNMETATRCNVSSQVMY</sequence>
<evidence type="ECO:0000313" key="2">
    <source>
        <dbReference type="Proteomes" id="UP000793456"/>
    </source>
</evidence>
<reference evidence="1" key="1">
    <citation type="submission" date="2018-11" db="EMBL/GenBank/DDBJ databases">
        <title>The sequence and de novo assembly of Larimichthys crocea genome using PacBio and Hi-C technologies.</title>
        <authorList>
            <person name="Xu P."/>
            <person name="Chen B."/>
            <person name="Zhou Z."/>
            <person name="Ke Q."/>
            <person name="Wu Y."/>
            <person name="Bai H."/>
            <person name="Pu F."/>
        </authorList>
    </citation>
    <scope>NUCLEOTIDE SEQUENCE</scope>
    <source>
        <tissue evidence="1">Muscle</tissue>
    </source>
</reference>
<protein>
    <submittedName>
        <fullName evidence="1">Uncharacterized protein</fullName>
    </submittedName>
</protein>
<dbReference type="EMBL" id="CM011694">
    <property type="protein sequence ID" value="TMS04702.1"/>
    <property type="molecule type" value="Genomic_DNA"/>
</dbReference>